<keyword evidence="3" id="KW-0472">Membrane</keyword>
<feature type="active site" description="Charge relay system" evidence="2">
    <location>
        <position position="131"/>
    </location>
</feature>
<keyword evidence="6" id="KW-1185">Reference proteome</keyword>
<dbReference type="OrthoDB" id="6428749at2759"/>
<evidence type="ECO:0000256" key="3">
    <source>
        <dbReference type="SAM" id="Phobius"/>
    </source>
</evidence>
<feature type="domain" description="Amidase" evidence="4">
    <location>
        <begin position="70"/>
        <end position="500"/>
    </location>
</feature>
<sequence length="529" mass="58178">MAVAKHVQTVFSWLLTLLGWVFVPLTNYLFSRWYDKTVRTVQPVEDEVLLKSATEIARKIRSRELRAEDVMSASIARVQRVQGLVNAVVAPRYEDAIVEARELDKKLDADSSAEEFSETNMPFLGVPLSVKEAFAVKGMPNCSGLVSRKDYRSTQDCPVVERLRRAGAIPFCMTNISELCMWYESANRVYGRTSNPYNTSRIVGGSSGGEAANIASGAAVLGVGSDIGGSIRMPAFFCGIFGHRSSRGLVPNEGQFPMATGSEVDLLSTGPMCRYAEDLLPMLKVMSANNKQAQLDEKVDVTKLTIYNIEDDGGGLLVSRVDPQLKQAQARAVHYLQTSLGATVKNTSISKFKYAIDMWGAKMTKSGGKSFCDYMRGDQGEVNPLKELLLWLVGRSKHTLPAIALGLFEKGDHLLENVNKRALKSFDKMEEEITTLLDENSVLIYPTHPKIAPYHNQPLLYPFNWAYTGLFNTMGLPVTAIPLGLSREGLPMGMQIVAGMNYDRVSIAVAEELARAKVAEWVNPGAGLD</sequence>
<name>A0A9D4HQJ6_DREPO</name>
<dbReference type="InterPro" id="IPR020556">
    <property type="entry name" value="Amidase_CS"/>
</dbReference>
<protein>
    <recommendedName>
        <fullName evidence="4">Amidase domain-containing protein</fullName>
    </recommendedName>
</protein>
<dbReference type="InterPro" id="IPR052739">
    <property type="entry name" value="FAAH2"/>
</dbReference>
<evidence type="ECO:0000259" key="4">
    <source>
        <dbReference type="Pfam" id="PF01425"/>
    </source>
</evidence>
<proteinExistence type="inferred from homology"/>
<dbReference type="PROSITE" id="PS00571">
    <property type="entry name" value="AMIDASES"/>
    <property type="match status" value="1"/>
</dbReference>
<evidence type="ECO:0000313" key="5">
    <source>
        <dbReference type="EMBL" id="KAH3727330.1"/>
    </source>
</evidence>
<dbReference type="EMBL" id="JAIWYP010000012">
    <property type="protein sequence ID" value="KAH3727330.1"/>
    <property type="molecule type" value="Genomic_DNA"/>
</dbReference>
<comment type="caution">
    <text evidence="5">The sequence shown here is derived from an EMBL/GenBank/DDBJ whole genome shotgun (WGS) entry which is preliminary data.</text>
</comment>
<feature type="transmembrane region" description="Helical" evidence="3">
    <location>
        <begin position="12"/>
        <end position="30"/>
    </location>
</feature>
<dbReference type="InterPro" id="IPR036928">
    <property type="entry name" value="AS_sf"/>
</dbReference>
<keyword evidence="3" id="KW-1133">Transmembrane helix</keyword>
<dbReference type="AlphaFoldDB" id="A0A9D4HQJ6"/>
<evidence type="ECO:0000313" key="6">
    <source>
        <dbReference type="Proteomes" id="UP000828390"/>
    </source>
</evidence>
<dbReference type="InterPro" id="IPR023631">
    <property type="entry name" value="Amidase_dom"/>
</dbReference>
<dbReference type="PIRSF" id="PIRSF001221">
    <property type="entry name" value="Amidase_fungi"/>
    <property type="match status" value="1"/>
</dbReference>
<feature type="active site" description="Acyl-ester intermediate" evidence="2">
    <location>
        <position position="230"/>
    </location>
</feature>
<gene>
    <name evidence="5" type="ORF">DPMN_053262</name>
</gene>
<dbReference type="GO" id="GO:0012505">
    <property type="term" value="C:endomembrane system"/>
    <property type="evidence" value="ECO:0007669"/>
    <property type="project" value="TreeGrafter"/>
</dbReference>
<evidence type="ECO:0000256" key="1">
    <source>
        <dbReference type="ARBA" id="ARBA00009199"/>
    </source>
</evidence>
<accession>A0A9D4HQJ6</accession>
<dbReference type="PANTHER" id="PTHR43372">
    <property type="entry name" value="FATTY-ACID AMIDE HYDROLASE"/>
    <property type="match status" value="1"/>
</dbReference>
<comment type="similarity">
    <text evidence="1">Belongs to the amidase family.</text>
</comment>
<reference evidence="5" key="2">
    <citation type="submission" date="2020-11" db="EMBL/GenBank/DDBJ databases">
        <authorList>
            <person name="McCartney M.A."/>
            <person name="Auch B."/>
            <person name="Kono T."/>
            <person name="Mallez S."/>
            <person name="Becker A."/>
            <person name="Gohl D.M."/>
            <person name="Silverstein K.A.T."/>
            <person name="Koren S."/>
            <person name="Bechman K.B."/>
            <person name="Herman A."/>
            <person name="Abrahante J.E."/>
            <person name="Garbe J."/>
        </authorList>
    </citation>
    <scope>NUCLEOTIDE SEQUENCE</scope>
    <source>
        <strain evidence="5">Duluth1</strain>
        <tissue evidence="5">Whole animal</tissue>
    </source>
</reference>
<reference evidence="5" key="1">
    <citation type="journal article" date="2019" name="bioRxiv">
        <title>The Genome of the Zebra Mussel, Dreissena polymorpha: A Resource for Invasive Species Research.</title>
        <authorList>
            <person name="McCartney M.A."/>
            <person name="Auch B."/>
            <person name="Kono T."/>
            <person name="Mallez S."/>
            <person name="Zhang Y."/>
            <person name="Obille A."/>
            <person name="Becker A."/>
            <person name="Abrahante J.E."/>
            <person name="Garbe J."/>
            <person name="Badalamenti J.P."/>
            <person name="Herman A."/>
            <person name="Mangelson H."/>
            <person name="Liachko I."/>
            <person name="Sullivan S."/>
            <person name="Sone E.D."/>
            <person name="Koren S."/>
            <person name="Silverstein K.A.T."/>
            <person name="Beckman K.B."/>
            <person name="Gohl D.M."/>
        </authorList>
    </citation>
    <scope>NUCLEOTIDE SEQUENCE</scope>
    <source>
        <strain evidence="5">Duluth1</strain>
        <tissue evidence="5">Whole animal</tissue>
    </source>
</reference>
<dbReference type="Pfam" id="PF01425">
    <property type="entry name" value="Amidase"/>
    <property type="match status" value="1"/>
</dbReference>
<dbReference type="Proteomes" id="UP000828390">
    <property type="component" value="Unassembled WGS sequence"/>
</dbReference>
<dbReference type="PANTHER" id="PTHR43372:SF4">
    <property type="entry name" value="FATTY-ACID AMIDE HYDROLASE 2"/>
    <property type="match status" value="1"/>
</dbReference>
<feature type="active site" description="Charge relay system" evidence="2">
    <location>
        <position position="206"/>
    </location>
</feature>
<dbReference type="SUPFAM" id="SSF75304">
    <property type="entry name" value="Amidase signature (AS) enzymes"/>
    <property type="match status" value="1"/>
</dbReference>
<organism evidence="5 6">
    <name type="scientific">Dreissena polymorpha</name>
    <name type="common">Zebra mussel</name>
    <name type="synonym">Mytilus polymorpha</name>
    <dbReference type="NCBI Taxonomy" id="45954"/>
    <lineage>
        <taxon>Eukaryota</taxon>
        <taxon>Metazoa</taxon>
        <taxon>Spiralia</taxon>
        <taxon>Lophotrochozoa</taxon>
        <taxon>Mollusca</taxon>
        <taxon>Bivalvia</taxon>
        <taxon>Autobranchia</taxon>
        <taxon>Heteroconchia</taxon>
        <taxon>Euheterodonta</taxon>
        <taxon>Imparidentia</taxon>
        <taxon>Neoheterodontei</taxon>
        <taxon>Myida</taxon>
        <taxon>Dreissenoidea</taxon>
        <taxon>Dreissenidae</taxon>
        <taxon>Dreissena</taxon>
    </lineage>
</organism>
<keyword evidence="3" id="KW-0812">Transmembrane</keyword>
<dbReference type="Gene3D" id="3.90.1300.10">
    <property type="entry name" value="Amidase signature (AS) domain"/>
    <property type="match status" value="1"/>
</dbReference>
<evidence type="ECO:0000256" key="2">
    <source>
        <dbReference type="PIRSR" id="PIRSR001221-1"/>
    </source>
</evidence>